<accession>A0AAD2G686</accession>
<name>A0AAD2G686_9STRA</name>
<dbReference type="EMBL" id="CAKOGP040002174">
    <property type="protein sequence ID" value="CAJ1964159.1"/>
    <property type="molecule type" value="Genomic_DNA"/>
</dbReference>
<dbReference type="GO" id="GO:0003676">
    <property type="term" value="F:nucleic acid binding"/>
    <property type="evidence" value="ECO:0007669"/>
    <property type="project" value="InterPro"/>
</dbReference>
<evidence type="ECO:0000313" key="2">
    <source>
        <dbReference type="EMBL" id="CAJ1964159.1"/>
    </source>
</evidence>
<dbReference type="AlphaFoldDB" id="A0AAD2G686"/>
<dbReference type="PROSITE" id="PS50994">
    <property type="entry name" value="INTEGRASE"/>
    <property type="match status" value="1"/>
</dbReference>
<gene>
    <name evidence="2" type="ORF">CYCCA115_LOCUS20499</name>
</gene>
<dbReference type="InterPro" id="IPR041588">
    <property type="entry name" value="Integrase_H2C2"/>
</dbReference>
<dbReference type="PANTHER" id="PTHR37984:SF5">
    <property type="entry name" value="PROTEIN NYNRIN-LIKE"/>
    <property type="match status" value="1"/>
</dbReference>
<organism evidence="2 3">
    <name type="scientific">Cylindrotheca closterium</name>
    <dbReference type="NCBI Taxonomy" id="2856"/>
    <lineage>
        <taxon>Eukaryota</taxon>
        <taxon>Sar</taxon>
        <taxon>Stramenopiles</taxon>
        <taxon>Ochrophyta</taxon>
        <taxon>Bacillariophyta</taxon>
        <taxon>Bacillariophyceae</taxon>
        <taxon>Bacillariophycidae</taxon>
        <taxon>Bacillariales</taxon>
        <taxon>Bacillariaceae</taxon>
        <taxon>Cylindrotheca</taxon>
    </lineage>
</organism>
<dbReference type="InterPro" id="IPR050951">
    <property type="entry name" value="Retrovirus_Pol_polyprotein"/>
</dbReference>
<dbReference type="Pfam" id="PF17921">
    <property type="entry name" value="Integrase_H2C2"/>
    <property type="match status" value="1"/>
</dbReference>
<evidence type="ECO:0000259" key="1">
    <source>
        <dbReference type="PROSITE" id="PS50994"/>
    </source>
</evidence>
<dbReference type="SUPFAM" id="SSF53098">
    <property type="entry name" value="Ribonuclease H-like"/>
    <property type="match status" value="1"/>
</dbReference>
<dbReference type="InterPro" id="IPR001584">
    <property type="entry name" value="Integrase_cat-core"/>
</dbReference>
<dbReference type="InterPro" id="IPR036397">
    <property type="entry name" value="RNaseH_sf"/>
</dbReference>
<sequence>MWTGKQPGKIIDEWEQYIKRETRDRTDLQTATRTARGSTTQADIDTEHTIILTAGRRVTEAWSRSLVEEDPYAQPGTIENAMDAPNESYTGYFNVARLGQNRVHTVNSQGHTQEHEIYDTTKISPSFHTTPMISAQGTIAITTNDAEVTSLVRTIRPWEALSLFGFTKEESRKLLFEEKLSWRETKETMKSMAPQQVWQQVFTYSMCKNIQRQHLLDKTEHKFLTMYARPKQAKKHLTAIVSRSINPFTTLPIPTGEDWREKCNGDPDISHIIKAIRNNKKVDRSKLTNPTYASELNRDKLEIENGILYQFEEPKSAPMRQLRRAVVPPRLRATIIAAYHASPIAGHVGFHKTYYRIAARFWWPGMAKDIREAVLGCGHYNAANPSSHKNQKILQQTPIEEPFDVCCMDVWSPGSTKNATKMSTTLRKTLTNKGVVTYVCNMTGCATVAFNSSMDSGNMARIAFSQFFTVRGLPRLILIDEGSENKDQFTALCDTIGIAYHTVSPENHNRILCERFHKYLNKVQRIGAANMNTYEEWAMNTMFGTYA</sequence>
<dbReference type="Gene3D" id="3.30.420.10">
    <property type="entry name" value="Ribonuclease H-like superfamily/Ribonuclease H"/>
    <property type="match status" value="1"/>
</dbReference>
<dbReference type="PANTHER" id="PTHR37984">
    <property type="entry name" value="PROTEIN CBG26694"/>
    <property type="match status" value="1"/>
</dbReference>
<dbReference type="GO" id="GO:0015074">
    <property type="term" value="P:DNA integration"/>
    <property type="evidence" value="ECO:0007669"/>
    <property type="project" value="InterPro"/>
</dbReference>
<dbReference type="InterPro" id="IPR012337">
    <property type="entry name" value="RNaseH-like_sf"/>
</dbReference>
<comment type="caution">
    <text evidence="2">The sequence shown here is derived from an EMBL/GenBank/DDBJ whole genome shotgun (WGS) entry which is preliminary data.</text>
</comment>
<reference evidence="2" key="1">
    <citation type="submission" date="2023-08" db="EMBL/GenBank/DDBJ databases">
        <authorList>
            <person name="Audoor S."/>
            <person name="Bilcke G."/>
        </authorList>
    </citation>
    <scope>NUCLEOTIDE SEQUENCE</scope>
</reference>
<dbReference type="Proteomes" id="UP001295423">
    <property type="component" value="Unassembled WGS sequence"/>
</dbReference>
<keyword evidence="3" id="KW-1185">Reference proteome</keyword>
<dbReference type="Gene3D" id="1.10.340.70">
    <property type="match status" value="1"/>
</dbReference>
<protein>
    <recommendedName>
        <fullName evidence="1">Integrase catalytic domain-containing protein</fullName>
    </recommendedName>
</protein>
<dbReference type="FunFam" id="1.10.340.70:FF:000001">
    <property type="entry name" value="Retrovirus-related Pol polyprotein from transposon gypsy-like Protein"/>
    <property type="match status" value="1"/>
</dbReference>
<proteinExistence type="predicted"/>
<evidence type="ECO:0000313" key="3">
    <source>
        <dbReference type="Proteomes" id="UP001295423"/>
    </source>
</evidence>
<feature type="domain" description="Integrase catalytic" evidence="1">
    <location>
        <begin position="394"/>
        <end position="547"/>
    </location>
</feature>